<name>A0A7U4J6T0_9SPHN</name>
<evidence type="ECO:0000259" key="4">
    <source>
        <dbReference type="PROSITE" id="PS01124"/>
    </source>
</evidence>
<gene>
    <name evidence="5" type="ORF">TS85_05070</name>
</gene>
<dbReference type="Pfam" id="PF03069">
    <property type="entry name" value="FmdA_AmdA"/>
    <property type="match status" value="1"/>
</dbReference>
<evidence type="ECO:0000256" key="1">
    <source>
        <dbReference type="ARBA" id="ARBA00023015"/>
    </source>
</evidence>
<dbReference type="Pfam" id="PF14525">
    <property type="entry name" value="AraC_binding_2"/>
    <property type="match status" value="1"/>
</dbReference>
<dbReference type="InterPro" id="IPR020449">
    <property type="entry name" value="Tscrpt_reg_AraC-type_HTH"/>
</dbReference>
<dbReference type="Proteomes" id="UP000032300">
    <property type="component" value="Chromosome"/>
</dbReference>
<proteinExistence type="predicted"/>
<dbReference type="OrthoDB" id="7191628at2"/>
<evidence type="ECO:0000313" key="5">
    <source>
        <dbReference type="EMBL" id="AJP71299.1"/>
    </source>
</evidence>
<organism evidence="5 6">
    <name type="scientific">Sphingomonas hengshuiensis</name>
    <dbReference type="NCBI Taxonomy" id="1609977"/>
    <lineage>
        <taxon>Bacteria</taxon>
        <taxon>Pseudomonadati</taxon>
        <taxon>Pseudomonadota</taxon>
        <taxon>Alphaproteobacteria</taxon>
        <taxon>Sphingomonadales</taxon>
        <taxon>Sphingomonadaceae</taxon>
        <taxon>Sphingomonas</taxon>
    </lineage>
</organism>
<accession>A0A7U4J6T0</accession>
<dbReference type="InterPro" id="IPR018060">
    <property type="entry name" value="HTH_AraC"/>
</dbReference>
<dbReference type="Pfam" id="PF12833">
    <property type="entry name" value="HTH_18"/>
    <property type="match status" value="1"/>
</dbReference>
<dbReference type="PANTHER" id="PTHR31891">
    <property type="entry name" value="FORMAMIDASE C869.04-RELATED"/>
    <property type="match status" value="1"/>
</dbReference>
<feature type="domain" description="HTH araC/xylS-type" evidence="4">
    <location>
        <begin position="210"/>
        <end position="311"/>
    </location>
</feature>
<keyword evidence="3" id="KW-0804">Transcription</keyword>
<dbReference type="Gene3D" id="3.10.28.20">
    <property type="entry name" value="Acetamidase/Formamidase-like domains"/>
    <property type="match status" value="1"/>
</dbReference>
<dbReference type="GO" id="GO:0003700">
    <property type="term" value="F:DNA-binding transcription factor activity"/>
    <property type="evidence" value="ECO:0007669"/>
    <property type="project" value="InterPro"/>
</dbReference>
<dbReference type="InterPro" id="IPR035418">
    <property type="entry name" value="AraC-bd_2"/>
</dbReference>
<dbReference type="SMART" id="SM00342">
    <property type="entry name" value="HTH_ARAC"/>
    <property type="match status" value="1"/>
</dbReference>
<evidence type="ECO:0000256" key="2">
    <source>
        <dbReference type="ARBA" id="ARBA00023125"/>
    </source>
</evidence>
<evidence type="ECO:0000313" key="6">
    <source>
        <dbReference type="Proteomes" id="UP000032300"/>
    </source>
</evidence>
<keyword evidence="6" id="KW-1185">Reference proteome</keyword>
<keyword evidence="1" id="KW-0805">Transcription regulation</keyword>
<dbReference type="EMBL" id="CP010836">
    <property type="protein sequence ID" value="AJP71299.1"/>
    <property type="molecule type" value="Genomic_DNA"/>
</dbReference>
<sequence>MVAVVRFTTNAYPKEQRREAWRFALQRVSLQLDAAEEGLYGEIIHFRGSLGIDFFRLTGTAQAWTIDFSDQQGSFWLSLLLDGTAHLVSGPERLLLSDGDIVCGRGDSVGRHVFSSDNRTLIVRVPQSLLTSRLKAPLPEVPRRIGTDAGTARVFSGMLRALADAIGEITTDQARPVEMALPEFLLASLLDNAPPKALGGAAGMRAALLERIFQTIEIRLGDPDLNYQQVAAEHGISPRYLQKLFESIEDSFGHYVKVRRLERCRLDLRSPLHVQKSISDILFQWGFNDSASFSRAFREQYGISPREYRKAPVADEEAFAKLHRGRPARRERLAAEVDVEDLSEDDVAPTAPTLDAVPRGDTVRHHHLPVSPRTIHWGFLSRALKPVLHVRSGDFVTIETLTHHANDDPERMVQGDPGAESVYHWDHHHKAVDRRGAGPMDASALGRGPGEGFGVHICTGPIAVQDAMPGDLIEVRILDLKPRPSGNPRFAGKAFGSNAATYWGFHYQDLLTEPKQREVITIYEVEAESGRPASAHAVYSYRWTPQTDPSGHLHPRYDYPGVPVDPATIERNYDVLRNVEIPIRPHFGFIAVAPAYSGLVDSVPPNSFGGNLDNWRTGPGARVFLPVQVPGALLSLGDPHASQGDSELCGTAIECSMTALIQVIRHPAGELRDQLRDLDYPLIETEQEWVIVGFSHPDYLKELGEDAQSEVYKKSSIDAAMRDAFRKARRFLMTTKGLTEDEAISLLSVGVDFGVSQVVNGNWGVHAVIRKALFTG</sequence>
<dbReference type="SUPFAM" id="SSF46689">
    <property type="entry name" value="Homeodomain-like"/>
    <property type="match status" value="1"/>
</dbReference>
<dbReference type="AlphaFoldDB" id="A0A7U4J6T0"/>
<protein>
    <submittedName>
        <fullName evidence="5">AraC family transcriptional regulator</fullName>
    </submittedName>
</protein>
<dbReference type="PRINTS" id="PR00032">
    <property type="entry name" value="HTHARAC"/>
</dbReference>
<dbReference type="InterPro" id="IPR004304">
    <property type="entry name" value="FmdA_AmdA"/>
</dbReference>
<reference evidence="5 6" key="1">
    <citation type="journal article" date="2015" name="Int. J. Syst. Evol. Microbiol.">
        <title>Sphingomonas hengshuiensis sp. nov., isolated from lake wetland.</title>
        <authorList>
            <person name="Wei S."/>
            <person name="Wang T."/>
            <person name="Liu H."/>
            <person name="Zhang C."/>
            <person name="Guo J."/>
            <person name="Wang Q."/>
            <person name="Liang K."/>
            <person name="Zhang Z."/>
        </authorList>
    </citation>
    <scope>NUCLEOTIDE SEQUENCE [LARGE SCALE GENOMIC DNA]</scope>
    <source>
        <strain evidence="5 6">WHSC-8</strain>
    </source>
</reference>
<evidence type="ECO:0000256" key="3">
    <source>
        <dbReference type="ARBA" id="ARBA00023163"/>
    </source>
</evidence>
<dbReference type="GO" id="GO:0043565">
    <property type="term" value="F:sequence-specific DNA binding"/>
    <property type="evidence" value="ECO:0007669"/>
    <property type="project" value="InterPro"/>
</dbReference>
<reference evidence="5 6" key="2">
    <citation type="submission" date="2015-02" db="EMBL/GenBank/DDBJ databases">
        <title>The complete genome of Sphingomonas hengshuiensis sp. WHSC-8 isolated from soil of Hengshui Lake.</title>
        <authorList>
            <person name="Wei S."/>
            <person name="Guo J."/>
            <person name="Su C."/>
            <person name="Wu R."/>
            <person name="Zhang Z."/>
            <person name="Liang K."/>
            <person name="Li H."/>
            <person name="Wang T."/>
            <person name="Liu H."/>
            <person name="Zhang C."/>
            <person name="Li Z."/>
            <person name="Wang Q."/>
            <person name="Meng J."/>
        </authorList>
    </citation>
    <scope>NUCLEOTIDE SEQUENCE [LARGE SCALE GENOMIC DNA]</scope>
    <source>
        <strain evidence="5 6">WHSC-8</strain>
    </source>
</reference>
<dbReference type="KEGG" id="sphi:TS85_05070"/>
<dbReference type="InterPro" id="IPR009057">
    <property type="entry name" value="Homeodomain-like_sf"/>
</dbReference>
<dbReference type="Gene3D" id="1.10.10.60">
    <property type="entry name" value="Homeodomain-like"/>
    <property type="match status" value="1"/>
</dbReference>
<dbReference type="Gene3D" id="2.60.120.580">
    <property type="entry name" value="Acetamidase/Formamidase-like domains"/>
    <property type="match status" value="2"/>
</dbReference>
<keyword evidence="2" id="KW-0238">DNA-binding</keyword>
<dbReference type="SUPFAM" id="SSF141130">
    <property type="entry name" value="Acetamidase/Formamidase-like"/>
    <property type="match status" value="1"/>
</dbReference>
<dbReference type="GO" id="GO:0016811">
    <property type="term" value="F:hydrolase activity, acting on carbon-nitrogen (but not peptide) bonds, in linear amides"/>
    <property type="evidence" value="ECO:0007669"/>
    <property type="project" value="InterPro"/>
</dbReference>
<dbReference type="PROSITE" id="PS01124">
    <property type="entry name" value="HTH_ARAC_FAMILY_2"/>
    <property type="match status" value="1"/>
</dbReference>
<dbReference type="PANTHER" id="PTHR31891:SF1">
    <property type="entry name" value="FORMAMIDASE C869.04-RELATED"/>
    <property type="match status" value="1"/>
</dbReference>